<organism evidence="7 8">
    <name type="scientific">Thiothrix lacustris</name>
    <dbReference type="NCBI Taxonomy" id="525917"/>
    <lineage>
        <taxon>Bacteria</taxon>
        <taxon>Pseudomonadati</taxon>
        <taxon>Pseudomonadota</taxon>
        <taxon>Gammaproteobacteria</taxon>
        <taxon>Thiotrichales</taxon>
        <taxon>Thiotrichaceae</taxon>
        <taxon>Thiothrix</taxon>
    </lineage>
</organism>
<dbReference type="Proteomes" id="UP000192491">
    <property type="component" value="Unassembled WGS sequence"/>
</dbReference>
<dbReference type="InterPro" id="IPR051533">
    <property type="entry name" value="WaaL-like"/>
</dbReference>
<reference evidence="7 8" key="1">
    <citation type="submission" date="2017-01" db="EMBL/GenBank/DDBJ databases">
        <title>Novel large sulfur bacteria in the metagenomes of groundwater-fed chemosynthetic microbial mats in the Lake Huron basin.</title>
        <authorList>
            <person name="Sharrar A.M."/>
            <person name="Flood B.E."/>
            <person name="Bailey J.V."/>
            <person name="Jones D.S."/>
            <person name="Biddanda B."/>
            <person name="Ruberg S.A."/>
            <person name="Marcus D.N."/>
            <person name="Dick G.J."/>
        </authorList>
    </citation>
    <scope>NUCLEOTIDE SEQUENCE [LARGE SCALE GENOMIC DNA]</scope>
    <source>
        <strain evidence="7">A8</strain>
    </source>
</reference>
<name>A0A1Y1QPZ7_9GAMM</name>
<feature type="transmembrane region" description="Helical" evidence="5">
    <location>
        <begin position="113"/>
        <end position="136"/>
    </location>
</feature>
<dbReference type="PANTHER" id="PTHR37422">
    <property type="entry name" value="TEICHURONIC ACID BIOSYNTHESIS PROTEIN TUAE"/>
    <property type="match status" value="1"/>
</dbReference>
<feature type="transmembrane region" description="Helical" evidence="5">
    <location>
        <begin position="406"/>
        <end position="429"/>
    </location>
</feature>
<evidence type="ECO:0000313" key="7">
    <source>
        <dbReference type="EMBL" id="OQX11068.1"/>
    </source>
</evidence>
<keyword evidence="2 5" id="KW-0812">Transmembrane</keyword>
<feature type="transmembrane region" description="Helical" evidence="5">
    <location>
        <begin position="9"/>
        <end position="27"/>
    </location>
</feature>
<feature type="transmembrane region" description="Helical" evidence="5">
    <location>
        <begin position="320"/>
        <end position="337"/>
    </location>
</feature>
<feature type="transmembrane region" description="Helical" evidence="5">
    <location>
        <begin position="57"/>
        <end position="77"/>
    </location>
</feature>
<feature type="transmembrane region" description="Helical" evidence="5">
    <location>
        <begin position="234"/>
        <end position="253"/>
    </location>
</feature>
<feature type="transmembrane region" description="Helical" evidence="5">
    <location>
        <begin position="373"/>
        <end position="394"/>
    </location>
</feature>
<gene>
    <name evidence="7" type="ORF">BWK73_18640</name>
</gene>
<feature type="transmembrane region" description="Helical" evidence="5">
    <location>
        <begin position="180"/>
        <end position="197"/>
    </location>
</feature>
<evidence type="ECO:0000256" key="5">
    <source>
        <dbReference type="SAM" id="Phobius"/>
    </source>
</evidence>
<feature type="transmembrane region" description="Helical" evidence="5">
    <location>
        <begin position="33"/>
        <end position="50"/>
    </location>
</feature>
<protein>
    <recommendedName>
        <fullName evidence="6">O-antigen ligase-related domain-containing protein</fullName>
    </recommendedName>
</protein>
<dbReference type="EMBL" id="MTEJ01000097">
    <property type="protein sequence ID" value="OQX11068.1"/>
    <property type="molecule type" value="Genomic_DNA"/>
</dbReference>
<evidence type="ECO:0000256" key="3">
    <source>
        <dbReference type="ARBA" id="ARBA00022989"/>
    </source>
</evidence>
<dbReference type="GO" id="GO:0016020">
    <property type="term" value="C:membrane"/>
    <property type="evidence" value="ECO:0007669"/>
    <property type="project" value="UniProtKB-SubCell"/>
</dbReference>
<evidence type="ECO:0000256" key="1">
    <source>
        <dbReference type="ARBA" id="ARBA00004141"/>
    </source>
</evidence>
<dbReference type="InterPro" id="IPR007016">
    <property type="entry name" value="O-antigen_ligase-rel_domated"/>
</dbReference>
<feature type="transmembrane region" description="Helical" evidence="5">
    <location>
        <begin position="156"/>
        <end position="173"/>
    </location>
</feature>
<proteinExistence type="predicted"/>
<accession>A0A1Y1QPZ7</accession>
<comment type="subcellular location">
    <subcellularLocation>
        <location evidence="1">Membrane</location>
        <topology evidence="1">Multi-pass membrane protein</topology>
    </subcellularLocation>
</comment>
<dbReference type="AlphaFoldDB" id="A0A1Y1QPZ7"/>
<dbReference type="Pfam" id="PF04932">
    <property type="entry name" value="Wzy_C"/>
    <property type="match status" value="1"/>
</dbReference>
<feature type="domain" description="O-antigen ligase-related" evidence="6">
    <location>
        <begin position="187"/>
        <end position="328"/>
    </location>
</feature>
<sequence>MSIVIDKHTSLVGLSLIGLSVLPFFMTNAFHDSQRLITVIAMAFIVIYQLKNPIKQSLTTIWLLSLFLVFGSIITLNSMSAEWSSLEFILFSTLAAAILLNKNTIHENTIRHWVVIFSITQAIYILRGLLNYIFIILHNDPLDVWNIIDGFSNIRFYAQFLSWTLPFIIAYLCFNKSEKYRSWIIAIAVSSWIMVLMSGTRAFMVGMAFSLLATLWFTPRLWRSYTKWTLLTGIWGLIGYILLIFIIPSLVGIDNNAALNSTINRDFSNSSGRVQIWLDTIHIILNNPYMGIGPMMTAMEGSLDKVAHPHNFPLQLAAEWGIPFAIAFGIVMAYLGTTWRKLIARNPELHEPLALPITAAVSSAIAASMVDGLMVMPVSLFYMAIILGLATALWRDWTPNTYRITIPLGLTSVFLLSALSLAAITTYQWQALSEKDTSSYRLEPRFWADGKIRTNIQTHGSRPRQPAAQARH</sequence>
<evidence type="ECO:0000256" key="4">
    <source>
        <dbReference type="ARBA" id="ARBA00023136"/>
    </source>
</evidence>
<keyword evidence="4 5" id="KW-0472">Membrane</keyword>
<dbReference type="PANTHER" id="PTHR37422:SF13">
    <property type="entry name" value="LIPOPOLYSACCHARIDE BIOSYNTHESIS PROTEIN PA4999-RELATED"/>
    <property type="match status" value="1"/>
</dbReference>
<comment type="caution">
    <text evidence="7">The sequence shown here is derived from an EMBL/GenBank/DDBJ whole genome shotgun (WGS) entry which is preliminary data.</text>
</comment>
<evidence type="ECO:0000259" key="6">
    <source>
        <dbReference type="Pfam" id="PF04932"/>
    </source>
</evidence>
<evidence type="ECO:0000313" key="8">
    <source>
        <dbReference type="Proteomes" id="UP000192491"/>
    </source>
</evidence>
<feature type="transmembrane region" description="Helical" evidence="5">
    <location>
        <begin position="83"/>
        <end position="101"/>
    </location>
</feature>
<keyword evidence="3 5" id="KW-1133">Transmembrane helix</keyword>
<evidence type="ECO:0000256" key="2">
    <source>
        <dbReference type="ARBA" id="ARBA00022692"/>
    </source>
</evidence>